<organism evidence="1 2">
    <name type="scientific">Gossypium arboreum</name>
    <name type="common">Tree cotton</name>
    <name type="synonym">Gossypium nanking</name>
    <dbReference type="NCBI Taxonomy" id="29729"/>
    <lineage>
        <taxon>Eukaryota</taxon>
        <taxon>Viridiplantae</taxon>
        <taxon>Streptophyta</taxon>
        <taxon>Embryophyta</taxon>
        <taxon>Tracheophyta</taxon>
        <taxon>Spermatophyta</taxon>
        <taxon>Magnoliopsida</taxon>
        <taxon>eudicotyledons</taxon>
        <taxon>Gunneridae</taxon>
        <taxon>Pentapetalae</taxon>
        <taxon>rosids</taxon>
        <taxon>malvids</taxon>
        <taxon>Malvales</taxon>
        <taxon>Malvaceae</taxon>
        <taxon>Malvoideae</taxon>
        <taxon>Gossypium</taxon>
    </lineage>
</organism>
<keyword evidence="2" id="KW-1185">Reference proteome</keyword>
<dbReference type="AlphaFoldDB" id="A0A0B0PRT4"/>
<sequence>MSNNFLLDAIMDRVGYSFLLVSLAATRFRCFLMQPVYIGRYEVSSSSAQYVSIFLLLSAFRKALVNLATEGENSYIFLLGSYALILDCLCQLLYPENTYALILDCLCQLLYTENK</sequence>
<accession>A0A0B0PRT4</accession>
<gene>
    <name evidence="1" type="ORF">F383_14064</name>
</gene>
<evidence type="ECO:0000313" key="1">
    <source>
        <dbReference type="EMBL" id="KHG27557.1"/>
    </source>
</evidence>
<name>A0A0B0PRT4_GOSAR</name>
<evidence type="ECO:0000313" key="2">
    <source>
        <dbReference type="Proteomes" id="UP000032142"/>
    </source>
</evidence>
<dbReference type="EMBL" id="KN441535">
    <property type="protein sequence ID" value="KHG27557.1"/>
    <property type="molecule type" value="Genomic_DNA"/>
</dbReference>
<protein>
    <submittedName>
        <fullName evidence="1">ATP synthase subunit delta</fullName>
    </submittedName>
</protein>
<dbReference type="Proteomes" id="UP000032142">
    <property type="component" value="Unassembled WGS sequence"/>
</dbReference>
<proteinExistence type="predicted"/>
<reference evidence="2" key="1">
    <citation type="submission" date="2014-09" db="EMBL/GenBank/DDBJ databases">
        <authorList>
            <person name="Mudge J."/>
            <person name="Ramaraj T."/>
            <person name="Lindquist I.E."/>
            <person name="Bharti A.K."/>
            <person name="Sundararajan A."/>
            <person name="Cameron C.T."/>
            <person name="Woodward J.E."/>
            <person name="May G.D."/>
            <person name="Brubaker C."/>
            <person name="Broadhvest J."/>
            <person name="Wilkins T.A."/>
        </authorList>
    </citation>
    <scope>NUCLEOTIDE SEQUENCE</scope>
    <source>
        <strain evidence="2">cv. AKA8401</strain>
    </source>
</reference>